<accession>A0A1Q9AKL4</accession>
<sequence>MFAAARRNELGSYGPRVTLLEKLSASHARIEQCFLKAGETLVSVMEIVGALVSALDQFTSSLGGDAIKDTIADLRKSVADLASLPETAAARQKAFDDIAQLCAQTVLQVEDMRETFRYLRTFAISVKITGAGIDEFAGFADEIRERIQSGAREIDSFAQQLGAMNGELGKAKNFADGVLSDFQATIPAIIASLDRSALLLAQERKEMSAIADDVRHTANQVQSKIASVLSALQIGDITRQRIEHVRDSFKITEEFTASTDGRSLTPEERWDIERAVFALAVAQIDQMLEDFREKSASISSIIASFAQDATQMLSQRERLGSFSANADKNVLKAMERDIGHASTLAVDIQARGSESDKLVARVSESVQALLSGIDVVRGIKTDIHYMALNSNLRCSRLGDAGRAVNVVSGELRTFAGRLEDPANALMAGMQAVKAVAGSLLVTHEDGRAHDVVLPLREALEAIKAASQSMDAGLRDVTEQGGAVFGRIMAAVKSLDFESQLGAVLADSADIARKVMEQQGVPDQLPPVAEIVGSKIFAIYTMVQERQIHIAILPGSTLEAAAEAPAAQSDDDFLEDALF</sequence>
<dbReference type="GO" id="GO:0007165">
    <property type="term" value="P:signal transduction"/>
    <property type="evidence" value="ECO:0007669"/>
    <property type="project" value="UniProtKB-KW"/>
</dbReference>
<dbReference type="Gene3D" id="1.10.287.950">
    <property type="entry name" value="Methyl-accepting chemotaxis protein"/>
    <property type="match status" value="1"/>
</dbReference>
<dbReference type="STRING" id="1672749.BJF92_01660"/>
<evidence type="ECO:0000313" key="3">
    <source>
        <dbReference type="EMBL" id="OLP55848.1"/>
    </source>
</evidence>
<dbReference type="GO" id="GO:0016020">
    <property type="term" value="C:membrane"/>
    <property type="evidence" value="ECO:0007669"/>
    <property type="project" value="InterPro"/>
</dbReference>
<reference evidence="3 4" key="1">
    <citation type="submission" date="2016-09" db="EMBL/GenBank/DDBJ databases">
        <title>Rhizobium sp. nov., a novel species isolated from the rice rhizosphere.</title>
        <authorList>
            <person name="Zhao J."/>
            <person name="Zhang X."/>
        </authorList>
    </citation>
    <scope>NUCLEOTIDE SEQUENCE [LARGE SCALE GENOMIC DNA]</scope>
    <source>
        <strain evidence="3 4">MH17</strain>
    </source>
</reference>
<dbReference type="PROSITE" id="PS50111">
    <property type="entry name" value="CHEMOTAXIS_TRANSDUC_2"/>
    <property type="match status" value="1"/>
</dbReference>
<proteinExistence type="predicted"/>
<protein>
    <recommendedName>
        <fullName evidence="2">Methyl-accepting transducer domain-containing protein</fullName>
    </recommendedName>
</protein>
<evidence type="ECO:0000256" key="1">
    <source>
        <dbReference type="PROSITE-ProRule" id="PRU00284"/>
    </source>
</evidence>
<dbReference type="Proteomes" id="UP000186143">
    <property type="component" value="Unassembled WGS sequence"/>
</dbReference>
<dbReference type="SUPFAM" id="SSF58104">
    <property type="entry name" value="Methyl-accepting chemotaxis protein (MCP) signaling domain"/>
    <property type="match status" value="1"/>
</dbReference>
<comment type="caution">
    <text evidence="3">The sequence shown here is derived from an EMBL/GenBank/DDBJ whole genome shotgun (WGS) entry which is preliminary data.</text>
</comment>
<evidence type="ECO:0000259" key="2">
    <source>
        <dbReference type="PROSITE" id="PS50111"/>
    </source>
</evidence>
<organism evidence="3 4">
    <name type="scientific">Xaviernesmea rhizosphaerae</name>
    <dbReference type="NCBI Taxonomy" id="1672749"/>
    <lineage>
        <taxon>Bacteria</taxon>
        <taxon>Pseudomonadati</taxon>
        <taxon>Pseudomonadota</taxon>
        <taxon>Alphaproteobacteria</taxon>
        <taxon>Hyphomicrobiales</taxon>
        <taxon>Rhizobiaceae</taxon>
        <taxon>Rhizobium/Agrobacterium group</taxon>
        <taxon>Xaviernesmea</taxon>
    </lineage>
</organism>
<keyword evidence="1" id="KW-0807">Transducer</keyword>
<feature type="domain" description="Methyl-accepting transducer" evidence="2">
    <location>
        <begin position="273"/>
        <end position="433"/>
    </location>
</feature>
<evidence type="ECO:0000313" key="4">
    <source>
        <dbReference type="Proteomes" id="UP000186143"/>
    </source>
</evidence>
<dbReference type="InterPro" id="IPR004089">
    <property type="entry name" value="MCPsignal_dom"/>
</dbReference>
<name>A0A1Q9AKL4_9HYPH</name>
<gene>
    <name evidence="3" type="ORF">BJF92_01660</name>
</gene>
<dbReference type="AlphaFoldDB" id="A0A1Q9AKL4"/>
<dbReference type="EMBL" id="MKIO01000025">
    <property type="protein sequence ID" value="OLP55848.1"/>
    <property type="molecule type" value="Genomic_DNA"/>
</dbReference>